<dbReference type="PRINTS" id="PR00032">
    <property type="entry name" value="HTHARAC"/>
</dbReference>
<dbReference type="PROSITE" id="PS01124">
    <property type="entry name" value="HTH_ARAC_FAMILY_2"/>
    <property type="match status" value="1"/>
</dbReference>
<dbReference type="Gene3D" id="3.20.80.10">
    <property type="entry name" value="Regulatory factor, effector binding domain"/>
    <property type="match status" value="1"/>
</dbReference>
<keyword evidence="3" id="KW-0804">Transcription</keyword>
<evidence type="ECO:0000256" key="1">
    <source>
        <dbReference type="ARBA" id="ARBA00023015"/>
    </source>
</evidence>
<proteinExistence type="predicted"/>
<keyword evidence="1" id="KW-0805">Transcription regulation</keyword>
<dbReference type="GO" id="GO:0003700">
    <property type="term" value="F:DNA-binding transcription factor activity"/>
    <property type="evidence" value="ECO:0007669"/>
    <property type="project" value="InterPro"/>
</dbReference>
<keyword evidence="6" id="KW-1185">Reference proteome</keyword>
<dbReference type="Pfam" id="PF14526">
    <property type="entry name" value="Cass2"/>
    <property type="match status" value="1"/>
</dbReference>
<dbReference type="InterPro" id="IPR050959">
    <property type="entry name" value="MarA-like"/>
</dbReference>
<protein>
    <submittedName>
        <fullName evidence="5">AraC family transcriptional regulator</fullName>
    </submittedName>
</protein>
<name>A0A1G8WNW8_9LACT</name>
<feature type="domain" description="HTH araC/xylS-type" evidence="4">
    <location>
        <begin position="8"/>
        <end position="106"/>
    </location>
</feature>
<dbReference type="SMART" id="SM00871">
    <property type="entry name" value="AraC_E_bind"/>
    <property type="match status" value="1"/>
</dbReference>
<reference evidence="6" key="1">
    <citation type="submission" date="2016-10" db="EMBL/GenBank/DDBJ databases">
        <authorList>
            <person name="Varghese N."/>
            <person name="Submissions S."/>
        </authorList>
    </citation>
    <scope>NUCLEOTIDE SEQUENCE [LARGE SCALE GENOMIC DNA]</scope>
    <source>
        <strain evidence="6">DSM 19181</strain>
    </source>
</reference>
<dbReference type="PANTHER" id="PTHR47504:SF5">
    <property type="entry name" value="RIGHT ORIGIN-BINDING PROTEIN"/>
    <property type="match status" value="1"/>
</dbReference>
<evidence type="ECO:0000256" key="3">
    <source>
        <dbReference type="ARBA" id="ARBA00023163"/>
    </source>
</evidence>
<dbReference type="RefSeq" id="WP_091264884.1">
    <property type="nucleotide sequence ID" value="NZ_FNFK01000004.1"/>
</dbReference>
<keyword evidence="2" id="KW-0238">DNA-binding</keyword>
<dbReference type="AlphaFoldDB" id="A0A1G8WNW8"/>
<dbReference type="Gene3D" id="1.10.10.60">
    <property type="entry name" value="Homeodomain-like"/>
    <property type="match status" value="2"/>
</dbReference>
<accession>A0A1G8WNW8</accession>
<evidence type="ECO:0000313" key="6">
    <source>
        <dbReference type="Proteomes" id="UP000199433"/>
    </source>
</evidence>
<dbReference type="STRING" id="426701.SAMN04488098_100473"/>
<dbReference type="Proteomes" id="UP000199433">
    <property type="component" value="Unassembled WGS sequence"/>
</dbReference>
<dbReference type="InterPro" id="IPR029441">
    <property type="entry name" value="Cass2"/>
</dbReference>
<dbReference type="GO" id="GO:0043565">
    <property type="term" value="F:sequence-specific DNA binding"/>
    <property type="evidence" value="ECO:0007669"/>
    <property type="project" value="InterPro"/>
</dbReference>
<sequence length="289" mass="33114">MDYFQTIQQAIQYMEEHLLEEISYTDVADHVYLSAFHFQRIFSLITDVTPGEYIRNRRLSMAGQEITLSDVKVIDLAYKYGYDSPESFSKAFRRFHGITPSKAKKADAPLNSFNRLVIRISTEGGTIMQYRIVEKEAFQLVAKVEQFETEAVDENGKEVNKIAGFWEDSRESGVFTELMQHAETDDFYGVCAPVSKDSLYFDYGIGMVYDGSEVPEGYQVWDVTPTMWAVFSCIGDTPGCIADTWERIFKEFLPGSDYDMLDDTDFELYPADGPDNLFCEIWIPVAKKN</sequence>
<dbReference type="EMBL" id="FNFK01000004">
    <property type="protein sequence ID" value="SDJ79851.1"/>
    <property type="molecule type" value="Genomic_DNA"/>
</dbReference>
<evidence type="ECO:0000256" key="2">
    <source>
        <dbReference type="ARBA" id="ARBA00023125"/>
    </source>
</evidence>
<dbReference type="InterPro" id="IPR020449">
    <property type="entry name" value="Tscrpt_reg_AraC-type_HTH"/>
</dbReference>
<dbReference type="SUPFAM" id="SSF46689">
    <property type="entry name" value="Homeodomain-like"/>
    <property type="match status" value="2"/>
</dbReference>
<organism evidence="5 6">
    <name type="scientific">Alkalibacterium thalassium</name>
    <dbReference type="NCBI Taxonomy" id="426701"/>
    <lineage>
        <taxon>Bacteria</taxon>
        <taxon>Bacillati</taxon>
        <taxon>Bacillota</taxon>
        <taxon>Bacilli</taxon>
        <taxon>Lactobacillales</taxon>
        <taxon>Carnobacteriaceae</taxon>
        <taxon>Alkalibacterium</taxon>
    </lineage>
</organism>
<dbReference type="InterPro" id="IPR011256">
    <property type="entry name" value="Reg_factor_effector_dom_sf"/>
</dbReference>
<dbReference type="OrthoDB" id="9801123at2"/>
<dbReference type="SMART" id="SM00342">
    <property type="entry name" value="HTH_ARAC"/>
    <property type="match status" value="1"/>
</dbReference>
<evidence type="ECO:0000259" key="4">
    <source>
        <dbReference type="PROSITE" id="PS01124"/>
    </source>
</evidence>
<evidence type="ECO:0000313" key="5">
    <source>
        <dbReference type="EMBL" id="SDJ79851.1"/>
    </source>
</evidence>
<dbReference type="SUPFAM" id="SSF55136">
    <property type="entry name" value="Probable bacterial effector-binding domain"/>
    <property type="match status" value="1"/>
</dbReference>
<dbReference type="PANTHER" id="PTHR47504">
    <property type="entry name" value="RIGHT ORIGIN-BINDING PROTEIN"/>
    <property type="match status" value="1"/>
</dbReference>
<dbReference type="InterPro" id="IPR009057">
    <property type="entry name" value="Homeodomain-like_sf"/>
</dbReference>
<dbReference type="Pfam" id="PF12833">
    <property type="entry name" value="HTH_18"/>
    <property type="match status" value="1"/>
</dbReference>
<dbReference type="InterPro" id="IPR010499">
    <property type="entry name" value="AraC_E-bd"/>
</dbReference>
<gene>
    <name evidence="5" type="ORF">SAMN04488098_100473</name>
</gene>
<dbReference type="InterPro" id="IPR018060">
    <property type="entry name" value="HTH_AraC"/>
</dbReference>